<comment type="caution">
    <text evidence="1">The sequence shown here is derived from an EMBL/GenBank/DDBJ whole genome shotgun (WGS) entry which is preliminary data.</text>
</comment>
<sequence>MAPGIFSKLKKLVQAVGKGVSWVNDKVNKQIMPSTTAHLSSLGPAVSMVAKGISAGSSAVEAMKAIQDILAPQIASPYVMQVKFTVSILLDDLFIFVAYSEYPNSLFGDFKIKFKINPQSLTFQYTNMCTQIGCTADFVTGIRAEELTPSGLKSIVRDVRLVIIFVRNYVIKLQQLICVNIKHQSEALIVGAALSGLKTSQNIPLYHVTEMYLIFSKDPRCTTCFENTCYQNIQVTTLAIDEFEDSLATPRGTTRRYNPNTDITLFFITLQCECNSNCALIFDRFDTQNQNTSVEPRRWLIFKGAVDIY</sequence>
<reference evidence="1 2" key="1">
    <citation type="submission" date="2019-03" db="EMBL/GenBank/DDBJ databases">
        <title>Single cell metagenomics reveals metabolic interactions within the superorganism composed of flagellate Streblomastix strix and complex community of Bacteroidetes bacteria on its surface.</title>
        <authorList>
            <person name="Treitli S.C."/>
            <person name="Kolisko M."/>
            <person name="Husnik F."/>
            <person name="Keeling P."/>
            <person name="Hampl V."/>
        </authorList>
    </citation>
    <scope>NUCLEOTIDE SEQUENCE [LARGE SCALE GENOMIC DNA]</scope>
    <source>
        <strain evidence="1">ST1C</strain>
    </source>
</reference>
<dbReference type="Proteomes" id="UP000324800">
    <property type="component" value="Unassembled WGS sequence"/>
</dbReference>
<evidence type="ECO:0000313" key="2">
    <source>
        <dbReference type="Proteomes" id="UP000324800"/>
    </source>
</evidence>
<dbReference type="OrthoDB" id="10500762at2759"/>
<dbReference type="AlphaFoldDB" id="A0A5J4WJ66"/>
<gene>
    <name evidence="1" type="ORF">EZS28_009584</name>
</gene>
<proteinExistence type="predicted"/>
<evidence type="ECO:0000313" key="1">
    <source>
        <dbReference type="EMBL" id="KAA6394888.1"/>
    </source>
</evidence>
<protein>
    <submittedName>
        <fullName evidence="1">Uncharacterized protein</fullName>
    </submittedName>
</protein>
<organism evidence="1 2">
    <name type="scientific">Streblomastix strix</name>
    <dbReference type="NCBI Taxonomy" id="222440"/>
    <lineage>
        <taxon>Eukaryota</taxon>
        <taxon>Metamonada</taxon>
        <taxon>Preaxostyla</taxon>
        <taxon>Oxymonadida</taxon>
        <taxon>Streblomastigidae</taxon>
        <taxon>Streblomastix</taxon>
    </lineage>
</organism>
<dbReference type="EMBL" id="SNRW01001821">
    <property type="protein sequence ID" value="KAA6394888.1"/>
    <property type="molecule type" value="Genomic_DNA"/>
</dbReference>
<name>A0A5J4WJ66_9EUKA</name>
<accession>A0A5J4WJ66</accession>